<reference evidence="1" key="1">
    <citation type="submission" date="2021-01" db="EMBL/GenBank/DDBJ databases">
        <authorList>
            <person name="Corre E."/>
            <person name="Pelletier E."/>
            <person name="Niang G."/>
            <person name="Scheremetjew M."/>
            <person name="Finn R."/>
            <person name="Kale V."/>
            <person name="Holt S."/>
            <person name="Cochrane G."/>
            <person name="Meng A."/>
            <person name="Brown T."/>
            <person name="Cohen L."/>
        </authorList>
    </citation>
    <scope>NUCLEOTIDE SEQUENCE</scope>
    <source>
        <strain evidence="1">S3</strain>
    </source>
</reference>
<protein>
    <submittedName>
        <fullName evidence="1">Uncharacterized protein</fullName>
    </submittedName>
</protein>
<organism evidence="1">
    <name type="scientific">Strombidium inclinatum</name>
    <dbReference type="NCBI Taxonomy" id="197538"/>
    <lineage>
        <taxon>Eukaryota</taxon>
        <taxon>Sar</taxon>
        <taxon>Alveolata</taxon>
        <taxon>Ciliophora</taxon>
        <taxon>Intramacronucleata</taxon>
        <taxon>Spirotrichea</taxon>
        <taxon>Oligotrichia</taxon>
        <taxon>Strombidiidae</taxon>
        <taxon>Strombidium</taxon>
    </lineage>
</organism>
<dbReference type="EMBL" id="HBIH01040467">
    <property type="protein sequence ID" value="CAE0335661.1"/>
    <property type="molecule type" value="Transcribed_RNA"/>
</dbReference>
<evidence type="ECO:0000313" key="1">
    <source>
        <dbReference type="EMBL" id="CAE0335661.1"/>
    </source>
</evidence>
<gene>
    <name evidence="1" type="ORF">SINC0208_LOCUS16300</name>
</gene>
<name>A0A7S3IZ66_9SPIT</name>
<dbReference type="AlphaFoldDB" id="A0A7S3IZ66"/>
<accession>A0A7S3IZ66</accession>
<proteinExistence type="predicted"/>
<sequence length="102" mass="12169">MSQRHQWHVFTTNDLQRVRQLSPPLLLLLDELGCTLLLRVFNFKEITFLTHFHLLLDNLRLVGEDNLLFLRLDEDLRCVLMEFFRRFPVLVILNSCFAISLN</sequence>